<comment type="caution">
    <text evidence="1">The sequence shown here is derived from an EMBL/GenBank/DDBJ whole genome shotgun (WGS) entry which is preliminary data.</text>
</comment>
<accession>A0A7C3ZTK0</accession>
<dbReference type="AlphaFoldDB" id="A0A7C3ZTK0"/>
<proteinExistence type="predicted"/>
<gene>
    <name evidence="1" type="ORF">ENR15_09810</name>
</gene>
<dbReference type="EMBL" id="DSPX01000096">
    <property type="protein sequence ID" value="HGG00926.1"/>
    <property type="molecule type" value="Genomic_DNA"/>
</dbReference>
<sequence>MSNSDWPPQPPEGAKPNLNDRGAAEWRYQCYQYQQYQAGKQQGDILPFEIWKKWYEEAEPAAIRQYEEIIAMTDDVSQIAKNLGIAEEQIRKVKEHIFINEHELKIPDYQAKTVISVRCNFTPDTQIADLWVKAKNGTLQPRESLKFKRLIAHEYIEQGLMQQGLPYRSPTAWGDDPISGFGNWPTPEHYGAHDLAPNPDRPNPFSHWDKIIGKSPEGLTLRDDLSNLDELLQSIRERI</sequence>
<reference evidence="1" key="1">
    <citation type="journal article" date="2020" name="mSystems">
        <title>Genome- and Community-Level Interaction Insights into Carbon Utilization and Element Cycling Functions of Hydrothermarchaeota in Hydrothermal Sediment.</title>
        <authorList>
            <person name="Zhou Z."/>
            <person name="Liu Y."/>
            <person name="Xu W."/>
            <person name="Pan J."/>
            <person name="Luo Z.H."/>
            <person name="Li M."/>
        </authorList>
    </citation>
    <scope>NUCLEOTIDE SEQUENCE [LARGE SCALE GENOMIC DNA]</scope>
    <source>
        <strain evidence="1">SpSt-374</strain>
    </source>
</reference>
<protein>
    <submittedName>
        <fullName evidence="1">Uncharacterized protein</fullName>
    </submittedName>
</protein>
<name>A0A7C3ZTK0_9CYAN</name>
<evidence type="ECO:0000313" key="1">
    <source>
        <dbReference type="EMBL" id="HGG00926.1"/>
    </source>
</evidence>
<organism evidence="1">
    <name type="scientific">Planktothricoides sp. SpSt-374</name>
    <dbReference type="NCBI Taxonomy" id="2282167"/>
    <lineage>
        <taxon>Bacteria</taxon>
        <taxon>Bacillati</taxon>
        <taxon>Cyanobacteriota</taxon>
        <taxon>Cyanophyceae</taxon>
        <taxon>Oscillatoriophycideae</taxon>
        <taxon>Oscillatoriales</taxon>
        <taxon>Oscillatoriaceae</taxon>
        <taxon>Planktothricoides</taxon>
    </lineage>
</organism>